<dbReference type="AlphaFoldDB" id="A0A0X3V9R6"/>
<evidence type="ECO:0000313" key="2">
    <source>
        <dbReference type="EMBL" id="KUL41589.1"/>
    </source>
</evidence>
<dbReference type="EMBL" id="LLZH01000013">
    <property type="protein sequence ID" value="KUL41589.1"/>
    <property type="molecule type" value="Genomic_DNA"/>
</dbReference>
<accession>A0A0X3V9R6</accession>
<proteinExistence type="predicted"/>
<reference evidence="2 3" key="1">
    <citation type="submission" date="2015-10" db="EMBL/GenBank/DDBJ databases">
        <authorList>
            <person name="Gilbert D.G."/>
        </authorList>
    </citation>
    <scope>NUCLEOTIDE SEQUENCE [LARGE SCALE GENOMIC DNA]</scope>
    <source>
        <strain evidence="2 3">NRRL B-16712</strain>
    </source>
</reference>
<comment type="caution">
    <text evidence="2">The sequence shown here is derived from an EMBL/GenBank/DDBJ whole genome shotgun (WGS) entry which is preliminary data.</text>
</comment>
<keyword evidence="3" id="KW-1185">Reference proteome</keyword>
<feature type="region of interest" description="Disordered" evidence="1">
    <location>
        <begin position="246"/>
        <end position="269"/>
    </location>
</feature>
<evidence type="ECO:0000313" key="3">
    <source>
        <dbReference type="Proteomes" id="UP000053244"/>
    </source>
</evidence>
<dbReference type="Proteomes" id="UP000053244">
    <property type="component" value="Unassembled WGS sequence"/>
</dbReference>
<dbReference type="RefSeq" id="WP_067685365.1">
    <property type="nucleotide sequence ID" value="NZ_LLZH01000013.1"/>
</dbReference>
<dbReference type="InterPro" id="IPR016181">
    <property type="entry name" value="Acyl_CoA_acyltransferase"/>
</dbReference>
<dbReference type="SUPFAM" id="SSF55729">
    <property type="entry name" value="Acyl-CoA N-acyltransferases (Nat)"/>
    <property type="match status" value="1"/>
</dbReference>
<dbReference type="Gene3D" id="3.40.630.30">
    <property type="match status" value="1"/>
</dbReference>
<protein>
    <submittedName>
        <fullName evidence="2">Uncharacterized protein</fullName>
    </submittedName>
</protein>
<organism evidence="2 3">
    <name type="scientific">Actinoplanes awajinensis subsp. mycoplanecinus</name>
    <dbReference type="NCBI Taxonomy" id="135947"/>
    <lineage>
        <taxon>Bacteria</taxon>
        <taxon>Bacillati</taxon>
        <taxon>Actinomycetota</taxon>
        <taxon>Actinomycetes</taxon>
        <taxon>Micromonosporales</taxon>
        <taxon>Micromonosporaceae</taxon>
        <taxon>Actinoplanes</taxon>
    </lineage>
</organism>
<dbReference type="OrthoDB" id="5177648at2"/>
<sequence>MTYALDDLTLRERCATALAEHPSTNRFVATAVKPNDPLADVARTVERMVFEASFGLDEATMIAEYGPYEEQSFFFLVIDRETGLPAGAARAIDGGGKTLDDAPDMIGVELSEIVRQHGMYDGRIWDYATLAVLPQYRASRDSLVVSGMLYRTFINAGHRASVRHVVCMLDQAAYRNLDMLGCRFTALAGSAPFEYLGSAANRALYIPLEEIARSMGEQAHQLSQPDTGTGRRRPGLRRITARLASQVSSGDDLDPHIVLPGLERRRRPR</sequence>
<gene>
    <name evidence="2" type="ORF">ADL15_04930</name>
</gene>
<evidence type="ECO:0000256" key="1">
    <source>
        <dbReference type="SAM" id="MobiDB-lite"/>
    </source>
</evidence>
<name>A0A0X3V9R6_9ACTN</name>